<dbReference type="AlphaFoldDB" id="A0A3N6ZPL3"/>
<feature type="domain" description="Dehydrogenase E1 component" evidence="4">
    <location>
        <begin position="15"/>
        <end position="306"/>
    </location>
</feature>
<sequence length="318" mass="33603">MNDIITRGLDDLSAMWRIRALEEKIRELRLADQVVGSVHLAIGQESVAVGACSELRAHDALYATYRGHGWAVARGVPPREIFGEVLGRVSGVNGGRGGSAHFSAPQHGFHGENSIVGAGAPIAVGAALAARYDGSGRIAMTVFGDGAMNQGAVTEAMNFAAAFGLGVIFICENNRYSELTPINDMVANPDLSQRATALGIPAVRVDGNDLAQVRTAVRLSVESAVAGRGPSFIEAHTQRLVGHYIGDAEQYRPAGELDADREVEPIAALTRTLLASGVGQETLDRCERRAREEMDRAAAAALADPLVDPATAKEHLYA</sequence>
<dbReference type="PANTHER" id="PTHR11516">
    <property type="entry name" value="PYRUVATE DEHYDROGENASE E1 COMPONENT, ALPHA SUBUNIT BACTERIAL AND ORGANELLAR"/>
    <property type="match status" value="1"/>
</dbReference>
<protein>
    <submittedName>
        <fullName evidence="5">Thiamine pyrophosphate-dependent dehydrogenase E1 component subunit alpha</fullName>
    </submittedName>
</protein>
<dbReference type="GO" id="GO:0004739">
    <property type="term" value="F:pyruvate dehydrogenase (acetyl-transferring) activity"/>
    <property type="evidence" value="ECO:0007669"/>
    <property type="project" value="TreeGrafter"/>
</dbReference>
<comment type="caution">
    <text evidence="5">The sequence shown here is derived from an EMBL/GenBank/DDBJ whole genome shotgun (WGS) entry which is preliminary data.</text>
</comment>
<dbReference type="InterPro" id="IPR029061">
    <property type="entry name" value="THDP-binding"/>
</dbReference>
<dbReference type="OrthoDB" id="9766715at2"/>
<evidence type="ECO:0000313" key="6">
    <source>
        <dbReference type="Proteomes" id="UP000275225"/>
    </source>
</evidence>
<keyword evidence="2" id="KW-0560">Oxidoreductase</keyword>
<dbReference type="CDD" id="cd02000">
    <property type="entry name" value="TPP_E1_PDC_ADC_BCADC"/>
    <property type="match status" value="1"/>
</dbReference>
<evidence type="ECO:0000256" key="2">
    <source>
        <dbReference type="ARBA" id="ARBA00023002"/>
    </source>
</evidence>
<comment type="cofactor">
    <cofactor evidence="1">
        <name>thiamine diphosphate</name>
        <dbReference type="ChEBI" id="CHEBI:58937"/>
    </cofactor>
</comment>
<dbReference type="InterPro" id="IPR001017">
    <property type="entry name" value="DH_E1"/>
</dbReference>
<keyword evidence="6" id="KW-1185">Reference proteome</keyword>
<dbReference type="InterPro" id="IPR050642">
    <property type="entry name" value="PDH_E1_Alpha_Subunit"/>
</dbReference>
<dbReference type="Proteomes" id="UP000275225">
    <property type="component" value="Unassembled WGS sequence"/>
</dbReference>
<dbReference type="EMBL" id="RQJX01000004">
    <property type="protein sequence ID" value="RQN08997.1"/>
    <property type="molecule type" value="Genomic_DNA"/>
</dbReference>
<dbReference type="GO" id="GO:0006086">
    <property type="term" value="P:pyruvate decarboxylation to acetyl-CoA"/>
    <property type="evidence" value="ECO:0007669"/>
    <property type="project" value="TreeGrafter"/>
</dbReference>
<keyword evidence="3" id="KW-0786">Thiamine pyrophosphate</keyword>
<evidence type="ECO:0000313" key="5">
    <source>
        <dbReference type="EMBL" id="RQN08997.1"/>
    </source>
</evidence>
<dbReference type="Gene3D" id="3.40.50.970">
    <property type="match status" value="1"/>
</dbReference>
<organism evidence="5 6">
    <name type="scientific">Aeromicrobium camelliae</name>
    <dbReference type="NCBI Taxonomy" id="1538144"/>
    <lineage>
        <taxon>Bacteria</taxon>
        <taxon>Bacillati</taxon>
        <taxon>Actinomycetota</taxon>
        <taxon>Actinomycetes</taxon>
        <taxon>Propionibacteriales</taxon>
        <taxon>Nocardioidaceae</taxon>
        <taxon>Aeromicrobium</taxon>
    </lineage>
</organism>
<dbReference type="SUPFAM" id="SSF52518">
    <property type="entry name" value="Thiamin diphosphate-binding fold (THDP-binding)"/>
    <property type="match status" value="1"/>
</dbReference>
<name>A0A3N6ZPL3_9ACTN</name>
<dbReference type="Pfam" id="PF00676">
    <property type="entry name" value="E1_dh"/>
    <property type="match status" value="1"/>
</dbReference>
<dbReference type="RefSeq" id="WP_124236005.1">
    <property type="nucleotide sequence ID" value="NZ_JBHUFI010000001.1"/>
</dbReference>
<reference evidence="5 6" key="1">
    <citation type="submission" date="2018-11" db="EMBL/GenBank/DDBJ databases">
        <authorList>
            <person name="Li F."/>
        </authorList>
    </citation>
    <scope>NUCLEOTIDE SEQUENCE [LARGE SCALE GENOMIC DNA]</scope>
    <source>
        <strain evidence="5 6">YS17T</strain>
    </source>
</reference>
<accession>A0A3N6ZPL3</accession>
<dbReference type="PANTHER" id="PTHR11516:SF60">
    <property type="entry name" value="PYRUVATE DEHYDROGENASE E1 COMPONENT SUBUNIT ALPHA"/>
    <property type="match status" value="1"/>
</dbReference>
<proteinExistence type="predicted"/>
<gene>
    <name evidence="5" type="ORF">EHW97_04685</name>
</gene>
<evidence type="ECO:0000256" key="3">
    <source>
        <dbReference type="ARBA" id="ARBA00023052"/>
    </source>
</evidence>
<evidence type="ECO:0000259" key="4">
    <source>
        <dbReference type="Pfam" id="PF00676"/>
    </source>
</evidence>
<evidence type="ECO:0000256" key="1">
    <source>
        <dbReference type="ARBA" id="ARBA00001964"/>
    </source>
</evidence>
<dbReference type="GO" id="GO:0000287">
    <property type="term" value="F:magnesium ion binding"/>
    <property type="evidence" value="ECO:0007669"/>
    <property type="project" value="UniProtKB-ARBA"/>
</dbReference>